<dbReference type="OrthoDB" id="6359816at2759"/>
<dbReference type="Pfam" id="PF00651">
    <property type="entry name" value="BTB"/>
    <property type="match status" value="1"/>
</dbReference>
<accession>A0A0J8QTK3</accession>
<gene>
    <name evidence="2" type="ORF">CISG_04275</name>
</gene>
<sequence>MACLKAASSILPSHFLCISASSSPPLPLLSSWKNKGTSGYALPLLIDQKPSVYGPTKENLKRYGYGLNSQFADLTIRVADEEFKVHKVVVCGQSEFFSRMFSSDWKENVNNEVKLGEVDPSAVEAMIHFMYGIDYDSSGSGRGRVSPVFFNTQVYALAEEYEVQKLKQLAKEKFATSVRACWDMDDFPPVIVEVYNTTPSADRGLRDTCWKAATTLRQTSRDS</sequence>
<dbReference type="STRING" id="454286.A0A0J8QTK3"/>
<dbReference type="InterPro" id="IPR011333">
    <property type="entry name" value="SKP1/BTB/POZ_sf"/>
</dbReference>
<name>A0A0J8QTK3_COCIT</name>
<dbReference type="PROSITE" id="PS50097">
    <property type="entry name" value="BTB"/>
    <property type="match status" value="1"/>
</dbReference>
<evidence type="ECO:0000259" key="1">
    <source>
        <dbReference type="PROSITE" id="PS50097"/>
    </source>
</evidence>
<proteinExistence type="predicted"/>
<dbReference type="InterPro" id="IPR000210">
    <property type="entry name" value="BTB/POZ_dom"/>
</dbReference>
<dbReference type="Proteomes" id="UP000054559">
    <property type="component" value="Unassembled WGS sequence"/>
</dbReference>
<dbReference type="PANTHER" id="PTHR47843">
    <property type="entry name" value="BTB DOMAIN-CONTAINING PROTEIN-RELATED"/>
    <property type="match status" value="1"/>
</dbReference>
<dbReference type="EMBL" id="DS268136">
    <property type="protein sequence ID" value="KMU74568.1"/>
    <property type="molecule type" value="Genomic_DNA"/>
</dbReference>
<evidence type="ECO:0000313" key="3">
    <source>
        <dbReference type="Proteomes" id="UP000054559"/>
    </source>
</evidence>
<dbReference type="CDD" id="cd18186">
    <property type="entry name" value="BTB_POZ_ZBTB_KLHL-like"/>
    <property type="match status" value="1"/>
</dbReference>
<dbReference type="Gene3D" id="3.30.710.10">
    <property type="entry name" value="Potassium Channel Kv1.1, Chain A"/>
    <property type="match status" value="1"/>
</dbReference>
<dbReference type="AlphaFoldDB" id="A0A0J8QTK3"/>
<organism evidence="2 3">
    <name type="scientific">Coccidioides immitis RMSCC 3703</name>
    <dbReference type="NCBI Taxonomy" id="454286"/>
    <lineage>
        <taxon>Eukaryota</taxon>
        <taxon>Fungi</taxon>
        <taxon>Dikarya</taxon>
        <taxon>Ascomycota</taxon>
        <taxon>Pezizomycotina</taxon>
        <taxon>Eurotiomycetes</taxon>
        <taxon>Eurotiomycetidae</taxon>
        <taxon>Onygenales</taxon>
        <taxon>Onygenaceae</taxon>
        <taxon>Coccidioides</taxon>
    </lineage>
</organism>
<dbReference type="PANTHER" id="PTHR47843:SF5">
    <property type="entry name" value="BTB_POZ DOMAIN PROTEIN"/>
    <property type="match status" value="1"/>
</dbReference>
<protein>
    <recommendedName>
        <fullName evidence="1">BTB domain-containing protein</fullName>
    </recommendedName>
</protein>
<feature type="domain" description="BTB" evidence="1">
    <location>
        <begin position="72"/>
        <end position="131"/>
    </location>
</feature>
<dbReference type="SMART" id="SM00225">
    <property type="entry name" value="BTB"/>
    <property type="match status" value="1"/>
</dbReference>
<evidence type="ECO:0000313" key="2">
    <source>
        <dbReference type="EMBL" id="KMU74568.1"/>
    </source>
</evidence>
<dbReference type="SUPFAM" id="SSF54695">
    <property type="entry name" value="POZ domain"/>
    <property type="match status" value="1"/>
</dbReference>
<reference evidence="3" key="1">
    <citation type="journal article" date="2010" name="Genome Res.">
        <title>Population genomic sequencing of Coccidioides fungi reveals recent hybridization and transposon control.</title>
        <authorList>
            <person name="Neafsey D.E."/>
            <person name="Barker B.M."/>
            <person name="Sharpton T.J."/>
            <person name="Stajich J.E."/>
            <person name="Park D.J."/>
            <person name="Whiston E."/>
            <person name="Hung C.-Y."/>
            <person name="McMahan C."/>
            <person name="White J."/>
            <person name="Sykes S."/>
            <person name="Heiman D."/>
            <person name="Young S."/>
            <person name="Zeng Q."/>
            <person name="Abouelleil A."/>
            <person name="Aftuck L."/>
            <person name="Bessette D."/>
            <person name="Brown A."/>
            <person name="FitzGerald M."/>
            <person name="Lui A."/>
            <person name="Macdonald J.P."/>
            <person name="Priest M."/>
            <person name="Orbach M.J."/>
            <person name="Galgiani J.N."/>
            <person name="Kirkland T.N."/>
            <person name="Cole G.T."/>
            <person name="Birren B.W."/>
            <person name="Henn M.R."/>
            <person name="Taylor J.W."/>
            <person name="Rounsley S.D."/>
        </authorList>
    </citation>
    <scope>NUCLEOTIDE SEQUENCE [LARGE SCALE GENOMIC DNA]</scope>
    <source>
        <strain evidence="3">RMSCC 3703</strain>
    </source>
</reference>